<dbReference type="Proteomes" id="UP000184356">
    <property type="component" value="Unassembled WGS sequence"/>
</dbReference>
<gene>
    <name evidence="2" type="ORF">ASPSYDRAFT_165401</name>
</gene>
<reference evidence="3" key="1">
    <citation type="journal article" date="2017" name="Genome Biol.">
        <title>Comparative genomics reveals high biological diversity and specific adaptations in the industrially and medically important fungal genus Aspergillus.</title>
        <authorList>
            <person name="de Vries R.P."/>
            <person name="Riley R."/>
            <person name="Wiebenga A."/>
            <person name="Aguilar-Osorio G."/>
            <person name="Amillis S."/>
            <person name="Uchima C.A."/>
            <person name="Anderluh G."/>
            <person name="Asadollahi M."/>
            <person name="Askin M."/>
            <person name="Barry K."/>
            <person name="Battaglia E."/>
            <person name="Bayram O."/>
            <person name="Benocci T."/>
            <person name="Braus-Stromeyer S.A."/>
            <person name="Caldana C."/>
            <person name="Canovas D."/>
            <person name="Cerqueira G.C."/>
            <person name="Chen F."/>
            <person name="Chen W."/>
            <person name="Choi C."/>
            <person name="Clum A."/>
            <person name="Dos Santos R.A."/>
            <person name="Damasio A.R."/>
            <person name="Diallinas G."/>
            <person name="Emri T."/>
            <person name="Fekete E."/>
            <person name="Flipphi M."/>
            <person name="Freyberg S."/>
            <person name="Gallo A."/>
            <person name="Gournas C."/>
            <person name="Habgood R."/>
            <person name="Hainaut M."/>
            <person name="Harispe M.L."/>
            <person name="Henrissat B."/>
            <person name="Hilden K.S."/>
            <person name="Hope R."/>
            <person name="Hossain A."/>
            <person name="Karabika E."/>
            <person name="Karaffa L."/>
            <person name="Karanyi Z."/>
            <person name="Krasevec N."/>
            <person name="Kuo A."/>
            <person name="Kusch H."/>
            <person name="LaButti K."/>
            <person name="Lagendijk E.L."/>
            <person name="Lapidus A."/>
            <person name="Levasseur A."/>
            <person name="Lindquist E."/>
            <person name="Lipzen A."/>
            <person name="Logrieco A.F."/>
            <person name="MacCabe A."/>
            <person name="Maekelae M.R."/>
            <person name="Malavazi I."/>
            <person name="Melin P."/>
            <person name="Meyer V."/>
            <person name="Mielnichuk N."/>
            <person name="Miskei M."/>
            <person name="Molnar A.P."/>
            <person name="Mule G."/>
            <person name="Ngan C.Y."/>
            <person name="Orejas M."/>
            <person name="Orosz E."/>
            <person name="Ouedraogo J.P."/>
            <person name="Overkamp K.M."/>
            <person name="Park H.-S."/>
            <person name="Perrone G."/>
            <person name="Piumi F."/>
            <person name="Punt P.J."/>
            <person name="Ram A.F."/>
            <person name="Ramon A."/>
            <person name="Rauscher S."/>
            <person name="Record E."/>
            <person name="Riano-Pachon D.M."/>
            <person name="Robert V."/>
            <person name="Roehrig J."/>
            <person name="Ruller R."/>
            <person name="Salamov A."/>
            <person name="Salih N.S."/>
            <person name="Samson R.A."/>
            <person name="Sandor E."/>
            <person name="Sanguinetti M."/>
            <person name="Schuetze T."/>
            <person name="Sepcic K."/>
            <person name="Shelest E."/>
            <person name="Sherlock G."/>
            <person name="Sophianopoulou V."/>
            <person name="Squina F.M."/>
            <person name="Sun H."/>
            <person name="Susca A."/>
            <person name="Todd R.B."/>
            <person name="Tsang A."/>
            <person name="Unkles S.E."/>
            <person name="van de Wiele N."/>
            <person name="van Rossen-Uffink D."/>
            <person name="Oliveira J.V."/>
            <person name="Vesth T.C."/>
            <person name="Visser J."/>
            <person name="Yu J.-H."/>
            <person name="Zhou M."/>
            <person name="Andersen M.R."/>
            <person name="Archer D.B."/>
            <person name="Baker S.E."/>
            <person name="Benoit I."/>
            <person name="Brakhage A.A."/>
            <person name="Braus G.H."/>
            <person name="Fischer R."/>
            <person name="Frisvad J.C."/>
            <person name="Goldman G.H."/>
            <person name="Houbraken J."/>
            <person name="Oakley B."/>
            <person name="Pocsi I."/>
            <person name="Scazzocchio C."/>
            <person name="Seiboth B."/>
            <person name="vanKuyk P.A."/>
            <person name="Wortman J."/>
            <person name="Dyer P.S."/>
            <person name="Grigoriev I.V."/>
        </authorList>
    </citation>
    <scope>NUCLEOTIDE SEQUENCE [LARGE SCALE GENOMIC DNA]</scope>
    <source>
        <strain evidence="3">CBS 593.65</strain>
    </source>
</reference>
<dbReference type="EMBL" id="KV878611">
    <property type="protein sequence ID" value="OJJ51939.1"/>
    <property type="molecule type" value="Genomic_DNA"/>
</dbReference>
<dbReference type="STRING" id="1036612.A0A1L9SXQ5"/>
<dbReference type="InterPro" id="IPR001810">
    <property type="entry name" value="F-box_dom"/>
</dbReference>
<dbReference type="PROSITE" id="PS50181">
    <property type="entry name" value="FBOX"/>
    <property type="match status" value="1"/>
</dbReference>
<dbReference type="OrthoDB" id="1720422at2759"/>
<evidence type="ECO:0000259" key="1">
    <source>
        <dbReference type="PROSITE" id="PS50181"/>
    </source>
</evidence>
<evidence type="ECO:0000313" key="2">
    <source>
        <dbReference type="EMBL" id="OJJ51939.1"/>
    </source>
</evidence>
<keyword evidence="3" id="KW-1185">Reference proteome</keyword>
<dbReference type="SUPFAM" id="SSF52047">
    <property type="entry name" value="RNI-like"/>
    <property type="match status" value="1"/>
</dbReference>
<proteinExistence type="predicted"/>
<dbReference type="RefSeq" id="XP_040695745.1">
    <property type="nucleotide sequence ID" value="XM_040843353.1"/>
</dbReference>
<protein>
    <recommendedName>
        <fullName evidence="1">F-box domain-containing protein</fullName>
    </recommendedName>
</protein>
<dbReference type="VEuPathDB" id="FungiDB:ASPSYDRAFT_165401"/>
<accession>A0A1L9SXQ5</accession>
<sequence>MLSQLPPELVDAIADLLPQRSVRSLSLVSTTLYVALFPRLHRAITFRASNEWALNILDVSLFLGDCPDYRVGEILHDTRELTVKAPILIARFHRCVYNSNFFPPAMSPRGLTLESPHEPTAHRRFLESLSSQIHQVFTRLEPGILRSFRCRQIRRLSLITDGTCPHAGQHLEGLSCFTALTELEWEGIQHPSEVSALRGCLQQNSRHLKALSIGFLSAENPPGRCGFADIVDLLPSSFRDDCTRSDLDGYSFLTLLTLSRVSFPSALLPGVQPSPFRALQALTLRDCPNDLRFLQFLARSSTPVSLRHFEISSDYLRESGERLAFIAIVEFLLSFQGLEYLYLKISNFPQFLPGLDDAIHHHQSTLRGLVFHERRLMAINSEQIFEELRDDMAMTLPSIPRILRKICSPIALGLCLRPARVRYLLVGLSIRSSIRILHLRFSGEERAHYSLRREIVSELQKDLDGWPWSLTQRLKKSNAAGLDVWPTREAPEAQEFVRLVQWAFGPAGLPALQILAFGDFSHGDRCREQQVLLRRKRADGSSDGVCHGGCCTADRTFCLADIDDDSLWDDLPLDGLDGPRFLSACPSTGLIESPYDL</sequence>
<dbReference type="AlphaFoldDB" id="A0A1L9SXQ5"/>
<dbReference type="GeneID" id="63759426"/>
<feature type="domain" description="F-box" evidence="1">
    <location>
        <begin position="1"/>
        <end position="49"/>
    </location>
</feature>
<name>A0A1L9SXQ5_9EURO</name>
<organism evidence="2 3">
    <name type="scientific">Aspergillus sydowii CBS 593.65</name>
    <dbReference type="NCBI Taxonomy" id="1036612"/>
    <lineage>
        <taxon>Eukaryota</taxon>
        <taxon>Fungi</taxon>
        <taxon>Dikarya</taxon>
        <taxon>Ascomycota</taxon>
        <taxon>Pezizomycotina</taxon>
        <taxon>Eurotiomycetes</taxon>
        <taxon>Eurotiomycetidae</taxon>
        <taxon>Eurotiales</taxon>
        <taxon>Aspergillaceae</taxon>
        <taxon>Aspergillus</taxon>
        <taxon>Aspergillus subgen. Nidulantes</taxon>
    </lineage>
</organism>
<evidence type="ECO:0000313" key="3">
    <source>
        <dbReference type="Proteomes" id="UP000184356"/>
    </source>
</evidence>